<dbReference type="AlphaFoldDB" id="A0A9X9FUC5"/>
<name>A0A9X9FUC5_PSEMA</name>
<dbReference type="OrthoDB" id="5421332at2"/>
<comment type="caution">
    <text evidence="1">The sequence shown here is derived from an EMBL/GenBank/DDBJ whole genome shotgun (WGS) entry which is preliminary data.</text>
</comment>
<protein>
    <submittedName>
        <fullName evidence="1">Transcriptional regulator</fullName>
    </submittedName>
</protein>
<reference evidence="1 2" key="1">
    <citation type="submission" date="2019-06" db="EMBL/GenBank/DDBJ databases">
        <title>Pseudomonas bimorpha sp. nov. isolated from bovine raw milk and skim milk concentrate.</title>
        <authorList>
            <person name="Hofmann K."/>
            <person name="Huptas C."/>
            <person name="Doll E."/>
            <person name="Scherer S."/>
            <person name="Wenning M."/>
        </authorList>
    </citation>
    <scope>NUCLEOTIDE SEQUENCE [LARGE SCALE GENOMIC DNA]</scope>
    <source>
        <strain evidence="1 2">DSM 13124</strain>
    </source>
</reference>
<sequence>MAAKKGVKRKEPILKKISHTDIIPQKKGNGQLRIEYLINEATGEVVTYSMAYINDSICSVDNGRVIGFDNAHGEHHKHVMGQYIPVEFESFAKTMKLFEDQWHQHLAKRKSK</sequence>
<dbReference type="EMBL" id="VFEQ01000041">
    <property type="protein sequence ID" value="TWR48102.1"/>
    <property type="molecule type" value="Genomic_DNA"/>
</dbReference>
<evidence type="ECO:0000313" key="2">
    <source>
        <dbReference type="Proteomes" id="UP000316123"/>
    </source>
</evidence>
<evidence type="ECO:0000313" key="1">
    <source>
        <dbReference type="EMBL" id="TWR48102.1"/>
    </source>
</evidence>
<accession>A0A9X9FUC5</accession>
<dbReference type="RefSeq" id="WP_051421953.1">
    <property type="nucleotide sequence ID" value="NZ_FNSU01000001.1"/>
</dbReference>
<organism evidence="1 2">
    <name type="scientific">Pseudomonas marginalis</name>
    <name type="common">Pseudomonas panacis</name>
    <dbReference type="NCBI Taxonomy" id="298"/>
    <lineage>
        <taxon>Bacteria</taxon>
        <taxon>Pseudomonadati</taxon>
        <taxon>Pseudomonadota</taxon>
        <taxon>Gammaproteobacteria</taxon>
        <taxon>Pseudomonadales</taxon>
        <taxon>Pseudomonadaceae</taxon>
        <taxon>Pseudomonas</taxon>
    </lineage>
</organism>
<proteinExistence type="predicted"/>
<dbReference type="Proteomes" id="UP000316123">
    <property type="component" value="Unassembled WGS sequence"/>
</dbReference>
<gene>
    <name evidence="1" type="ORF">FIV41_32075</name>
</gene>